<feature type="transmembrane region" description="Helical" evidence="5">
    <location>
        <begin position="286"/>
        <end position="304"/>
    </location>
</feature>
<keyword evidence="5" id="KW-0472">Membrane</keyword>
<dbReference type="Pfam" id="PF02518">
    <property type="entry name" value="HATPase_c"/>
    <property type="match status" value="1"/>
</dbReference>
<dbReference type="AlphaFoldDB" id="A0A975H483"/>
<feature type="coiled-coil region" evidence="4">
    <location>
        <begin position="398"/>
        <end position="432"/>
    </location>
</feature>
<accession>A0A975H483</accession>
<evidence type="ECO:0000259" key="6">
    <source>
        <dbReference type="Pfam" id="PF02518"/>
    </source>
</evidence>
<keyword evidence="3" id="KW-0902">Two-component regulatory system</keyword>
<sequence>MAWLAGCALPARADTPAPAHLTQAELWRSPSTGWAPPPMLAQADDGVLDASTPWQTVALPHARPRAVATTAAAAHAPPEVAWYRLRVPAEALAPTPQGPRLYIPRWQTSGTVAVYANGRLLWQTRGSRVWSSTNRPVWIDLGGTAPAGAPLTVIVRMASQQGVGGVLSSVWAGPAEALKLSWRVRTLLQADGVAFSRGSYLVIGIFALVLWLTRQRRGEWLYLLFFLMSVFQLLSMLHYMVDSEGFGIADPWFAWLAYVAGALGSELCAFYFLCAINQLRLPRLRAAMLFYVAGLTVFTLPPLGLLDLNSALPALRLALVPPGLVMIRTGVWGAIKRRTWGSALLAVWLLLALPMGLHDLALQSYRGDIESIYLTPYVYVGLFTMFLLIAYTRYVRALDVAAQANATLEQRLAERERELAASHQRLRAVEREQTLLAERQRLMRDMHDGVGASLMSALRLVEHGDAARIDVPQVLKECIDDLKISIDSLEPTDADLLALLASLRFRLSPRLEGAGLALRWAVQDVPPLPWLDAASALHVLRVLQEVITNIIKHSGARKIAVSTAESQRGDTPGVEVRIADDGHTFAPPPEPALPPGRKGLANIRARVGALGAHCDWAPCQNGGTVFALWLPLQRPRPTAAPA</sequence>
<evidence type="ECO:0000256" key="1">
    <source>
        <dbReference type="ARBA" id="ARBA00022679"/>
    </source>
</evidence>
<dbReference type="SUPFAM" id="SSF55874">
    <property type="entry name" value="ATPase domain of HSP90 chaperone/DNA topoisomerase II/histidine kinase"/>
    <property type="match status" value="1"/>
</dbReference>
<dbReference type="KEGG" id="otd:J1M35_03840"/>
<dbReference type="EMBL" id="CP071796">
    <property type="protein sequence ID" value="QTD46051.1"/>
    <property type="molecule type" value="Genomic_DNA"/>
</dbReference>
<keyword evidence="5" id="KW-0812">Transmembrane</keyword>
<proteinExistence type="predicted"/>
<dbReference type="InterPro" id="IPR003594">
    <property type="entry name" value="HATPase_dom"/>
</dbReference>
<keyword evidence="8" id="KW-1185">Reference proteome</keyword>
<keyword evidence="4" id="KW-0175">Coiled coil</keyword>
<feature type="transmembrane region" description="Helical" evidence="5">
    <location>
        <begin position="339"/>
        <end position="357"/>
    </location>
</feature>
<feature type="transmembrane region" description="Helical" evidence="5">
    <location>
        <begin position="252"/>
        <end position="274"/>
    </location>
</feature>
<keyword evidence="1" id="KW-0808">Transferase</keyword>
<dbReference type="Proteomes" id="UP000663903">
    <property type="component" value="Chromosome"/>
</dbReference>
<evidence type="ECO:0000313" key="8">
    <source>
        <dbReference type="Proteomes" id="UP000663903"/>
    </source>
</evidence>
<organism evidence="7 8">
    <name type="scientific">Ottowia testudinis</name>
    <dbReference type="NCBI Taxonomy" id="2816950"/>
    <lineage>
        <taxon>Bacteria</taxon>
        <taxon>Pseudomonadati</taxon>
        <taxon>Pseudomonadota</taxon>
        <taxon>Betaproteobacteria</taxon>
        <taxon>Burkholderiales</taxon>
        <taxon>Comamonadaceae</taxon>
        <taxon>Ottowia</taxon>
    </lineage>
</organism>
<dbReference type="CDD" id="cd16917">
    <property type="entry name" value="HATPase_UhpB-NarQ-NarX-like"/>
    <property type="match status" value="1"/>
</dbReference>
<dbReference type="RefSeq" id="WP_208009950.1">
    <property type="nucleotide sequence ID" value="NZ_CP071796.1"/>
</dbReference>
<feature type="transmembrane region" description="Helical" evidence="5">
    <location>
        <begin position="194"/>
        <end position="213"/>
    </location>
</feature>
<evidence type="ECO:0000256" key="5">
    <source>
        <dbReference type="SAM" id="Phobius"/>
    </source>
</evidence>
<evidence type="ECO:0000256" key="2">
    <source>
        <dbReference type="ARBA" id="ARBA00022777"/>
    </source>
</evidence>
<dbReference type="GO" id="GO:0000160">
    <property type="term" value="P:phosphorelay signal transduction system"/>
    <property type="evidence" value="ECO:0007669"/>
    <property type="project" value="UniProtKB-KW"/>
</dbReference>
<dbReference type="GO" id="GO:0016301">
    <property type="term" value="F:kinase activity"/>
    <property type="evidence" value="ECO:0007669"/>
    <property type="project" value="UniProtKB-KW"/>
</dbReference>
<keyword evidence="5" id="KW-1133">Transmembrane helix</keyword>
<reference evidence="7" key="1">
    <citation type="submission" date="2021-03" db="EMBL/GenBank/DDBJ databases">
        <title>Ottowia sp. 27C isolated from the cloaca of a Giant Asian pond turtle (Heosemys grandis).</title>
        <authorList>
            <person name="Spergser J."/>
            <person name="Busse H.-J."/>
        </authorList>
    </citation>
    <scope>NUCLEOTIDE SEQUENCE</scope>
    <source>
        <strain evidence="7">27C</strain>
    </source>
</reference>
<dbReference type="Gene3D" id="1.20.5.1930">
    <property type="match status" value="1"/>
</dbReference>
<dbReference type="PANTHER" id="PTHR24421">
    <property type="entry name" value="NITRATE/NITRITE SENSOR PROTEIN NARX-RELATED"/>
    <property type="match status" value="1"/>
</dbReference>
<keyword evidence="2 7" id="KW-0418">Kinase</keyword>
<evidence type="ECO:0000256" key="3">
    <source>
        <dbReference type="ARBA" id="ARBA00023012"/>
    </source>
</evidence>
<evidence type="ECO:0000313" key="7">
    <source>
        <dbReference type="EMBL" id="QTD46051.1"/>
    </source>
</evidence>
<protein>
    <submittedName>
        <fullName evidence="7">Histidine kinase</fullName>
    </submittedName>
</protein>
<dbReference type="InterPro" id="IPR050482">
    <property type="entry name" value="Sensor_HK_TwoCompSys"/>
</dbReference>
<evidence type="ECO:0000256" key="4">
    <source>
        <dbReference type="SAM" id="Coils"/>
    </source>
</evidence>
<gene>
    <name evidence="7" type="ORF">J1M35_03840</name>
</gene>
<dbReference type="InterPro" id="IPR036890">
    <property type="entry name" value="HATPase_C_sf"/>
</dbReference>
<name>A0A975H483_9BURK</name>
<feature type="transmembrane region" description="Helical" evidence="5">
    <location>
        <begin position="310"/>
        <end position="327"/>
    </location>
</feature>
<feature type="transmembrane region" description="Helical" evidence="5">
    <location>
        <begin position="377"/>
        <end position="395"/>
    </location>
</feature>
<feature type="transmembrane region" description="Helical" evidence="5">
    <location>
        <begin position="220"/>
        <end position="240"/>
    </location>
</feature>
<dbReference type="Gene3D" id="3.30.565.10">
    <property type="entry name" value="Histidine kinase-like ATPase, C-terminal domain"/>
    <property type="match status" value="1"/>
</dbReference>
<feature type="domain" description="Histidine kinase/HSP90-like ATPase" evidence="6">
    <location>
        <begin position="537"/>
        <end position="633"/>
    </location>
</feature>